<dbReference type="Proteomes" id="UP000094969">
    <property type="component" value="Chromosome"/>
</dbReference>
<dbReference type="AlphaFoldDB" id="A0A1D7U5B0"/>
<keyword evidence="3" id="KW-1185">Reference proteome</keyword>
<protein>
    <submittedName>
        <fullName evidence="2">Uncharacterized protein</fullName>
    </submittedName>
</protein>
<keyword evidence="1" id="KW-1133">Transmembrane helix</keyword>
<dbReference type="EMBL" id="CP017147">
    <property type="protein sequence ID" value="AOO82553.1"/>
    <property type="molecule type" value="Genomic_DNA"/>
</dbReference>
<evidence type="ECO:0000256" key="1">
    <source>
        <dbReference type="SAM" id="Phobius"/>
    </source>
</evidence>
<name>A0A1D7U5B0_9HYPH</name>
<dbReference type="OrthoDB" id="8163206at2"/>
<reference evidence="2 3" key="1">
    <citation type="journal article" date="2015" name="Antonie Van Leeuwenhoek">
        <title>Bosea vaviloviae sp. nov., a new species of slow-growing rhizobia isolated from nodules of the relict species Vavilovia formosa (Stev.) Fed.</title>
        <authorList>
            <person name="Safronova V.I."/>
            <person name="Kuznetsova I.G."/>
            <person name="Sazanova A.L."/>
            <person name="Kimeklis A.K."/>
            <person name="Belimov A.A."/>
            <person name="Andronov E.E."/>
            <person name="Pinaev A.G."/>
            <person name="Chizhevskaya E.P."/>
            <person name="Pukhaev A.R."/>
            <person name="Popov K.P."/>
            <person name="Willems A."/>
            <person name="Tikhonovich I.A."/>
        </authorList>
    </citation>
    <scope>NUCLEOTIDE SEQUENCE [LARGE SCALE GENOMIC DNA]</scope>
    <source>
        <strain evidence="2 3">Vaf18</strain>
    </source>
</reference>
<feature type="transmembrane region" description="Helical" evidence="1">
    <location>
        <begin position="40"/>
        <end position="62"/>
    </location>
</feature>
<keyword evidence="1" id="KW-0812">Transmembrane</keyword>
<evidence type="ECO:0000313" key="2">
    <source>
        <dbReference type="EMBL" id="AOO82553.1"/>
    </source>
</evidence>
<gene>
    <name evidence="2" type="ORF">BHK69_20790</name>
</gene>
<organism evidence="2 3">
    <name type="scientific">Bosea vaviloviae</name>
    <dbReference type="NCBI Taxonomy" id="1526658"/>
    <lineage>
        <taxon>Bacteria</taxon>
        <taxon>Pseudomonadati</taxon>
        <taxon>Pseudomonadota</taxon>
        <taxon>Alphaproteobacteria</taxon>
        <taxon>Hyphomicrobiales</taxon>
        <taxon>Boseaceae</taxon>
        <taxon>Bosea</taxon>
    </lineage>
</organism>
<dbReference type="RefSeq" id="WP_069691759.1">
    <property type="nucleotide sequence ID" value="NZ_CP017147.1"/>
</dbReference>
<dbReference type="KEGG" id="bvv:BHK69_20790"/>
<keyword evidence="1" id="KW-0472">Membrane</keyword>
<evidence type="ECO:0000313" key="3">
    <source>
        <dbReference type="Proteomes" id="UP000094969"/>
    </source>
</evidence>
<proteinExistence type="predicted"/>
<sequence>MSSGDKHAEPLAPGHSPWRRFLKLLVEVDSSRFALSRLKAALMLLAILALFAGFGYALPALFSRYF</sequence>
<accession>A0A1D7U5B0</accession>